<proteinExistence type="predicted"/>
<name>M7Z5P7_TRIUA</name>
<protein>
    <submittedName>
        <fullName evidence="1">Uncharacterized protein</fullName>
    </submittedName>
</protein>
<dbReference type="OMA" id="MKAAKFI"/>
<dbReference type="EMBL" id="KD257015">
    <property type="protein sequence ID" value="EMS47710.1"/>
    <property type="molecule type" value="Genomic_DNA"/>
</dbReference>
<organism evidence="1">
    <name type="scientific">Triticum urartu</name>
    <name type="common">Red wild einkorn</name>
    <name type="synonym">Crithodium urartu</name>
    <dbReference type="NCBI Taxonomy" id="4572"/>
    <lineage>
        <taxon>Eukaryota</taxon>
        <taxon>Viridiplantae</taxon>
        <taxon>Streptophyta</taxon>
        <taxon>Embryophyta</taxon>
        <taxon>Tracheophyta</taxon>
        <taxon>Spermatophyta</taxon>
        <taxon>Magnoliopsida</taxon>
        <taxon>Liliopsida</taxon>
        <taxon>Poales</taxon>
        <taxon>Poaceae</taxon>
        <taxon>BOP clade</taxon>
        <taxon>Pooideae</taxon>
        <taxon>Triticodae</taxon>
        <taxon>Triticeae</taxon>
        <taxon>Triticinae</taxon>
        <taxon>Triticum</taxon>
    </lineage>
</organism>
<reference evidence="1" key="1">
    <citation type="journal article" date="2013" name="Nature">
        <title>Draft genome of the wheat A-genome progenitor Triticum urartu.</title>
        <authorList>
            <person name="Ling H.Q."/>
            <person name="Zhao S."/>
            <person name="Liu D."/>
            <person name="Wang J."/>
            <person name="Sun H."/>
            <person name="Zhang C."/>
            <person name="Fan H."/>
            <person name="Li D."/>
            <person name="Dong L."/>
            <person name="Tao Y."/>
            <person name="Gao C."/>
            <person name="Wu H."/>
            <person name="Li Y."/>
            <person name="Cui Y."/>
            <person name="Guo X."/>
            <person name="Zheng S."/>
            <person name="Wang B."/>
            <person name="Yu K."/>
            <person name="Liang Q."/>
            <person name="Yang W."/>
            <person name="Lou X."/>
            <person name="Chen J."/>
            <person name="Feng M."/>
            <person name="Jian J."/>
            <person name="Zhang X."/>
            <person name="Luo G."/>
            <person name="Jiang Y."/>
            <person name="Liu J."/>
            <person name="Wang Z."/>
            <person name="Sha Y."/>
            <person name="Zhang B."/>
            <person name="Wu H."/>
            <person name="Tang D."/>
            <person name="Shen Q."/>
            <person name="Xue P."/>
            <person name="Zou S."/>
            <person name="Wang X."/>
            <person name="Liu X."/>
            <person name="Wang F."/>
            <person name="Yang Y."/>
            <person name="An X."/>
            <person name="Dong Z."/>
            <person name="Zhang K."/>
            <person name="Zhang X."/>
            <person name="Luo M.C."/>
            <person name="Dvorak J."/>
            <person name="Tong Y."/>
            <person name="Wang J."/>
            <person name="Yang H."/>
            <person name="Li Z."/>
            <person name="Wang D."/>
            <person name="Zhang A."/>
            <person name="Wang J."/>
        </authorList>
    </citation>
    <scope>NUCLEOTIDE SEQUENCE</scope>
</reference>
<sequence>MGGRLISLPDLPARVAAAAALTRARALFNSGCELHPLQRSSLRSTRVRIKGSGGRACEGAAGGAGRGHPGRIMKEREMQSYIRTASARSPGCITLIEYCVKKNDRVELITASYRSYLADKHCLMKAAKFI</sequence>
<evidence type="ECO:0000313" key="1">
    <source>
        <dbReference type="EMBL" id="EMS47710.1"/>
    </source>
</evidence>
<dbReference type="AlphaFoldDB" id="M7Z5P7"/>
<gene>
    <name evidence="1" type="ORF">TRIUR3_18611</name>
</gene>
<accession>M7Z5P7</accession>